<dbReference type="Gene3D" id="3.40.190.10">
    <property type="entry name" value="Periplasmic binding protein-like II"/>
    <property type="match status" value="2"/>
</dbReference>
<dbReference type="PANTHER" id="PTHR38834:SF3">
    <property type="entry name" value="SOLUTE-BINDING PROTEIN FAMILY 3_N-TERMINAL DOMAIN-CONTAINING PROTEIN"/>
    <property type="match status" value="1"/>
</dbReference>
<dbReference type="InterPro" id="IPR001638">
    <property type="entry name" value="Solute-binding_3/MltF_N"/>
</dbReference>
<evidence type="ECO:0000256" key="1">
    <source>
        <dbReference type="SAM" id="Phobius"/>
    </source>
</evidence>
<accession>A0A222G5R6</accession>
<feature type="transmembrane region" description="Helical" evidence="1">
    <location>
        <begin position="32"/>
        <end position="53"/>
    </location>
</feature>
<dbReference type="Proteomes" id="UP000202259">
    <property type="component" value="Chromosome"/>
</dbReference>
<dbReference type="KEGG" id="cber:B5D82_03540"/>
<protein>
    <recommendedName>
        <fullName evidence="2">Solute-binding protein family 3/N-terminal domain-containing protein</fullName>
    </recommendedName>
</protein>
<dbReference type="PANTHER" id="PTHR38834">
    <property type="entry name" value="PERIPLASMIC SUBSTRATE BINDING PROTEIN FAMILY 3"/>
    <property type="match status" value="1"/>
</dbReference>
<reference evidence="3 4" key="1">
    <citation type="submission" date="2017-08" db="EMBL/GenBank/DDBJ databases">
        <title>Complete genome of Colwellia sp. NB097-1, a psychrophile bacterium ioslated from Bering Sea.</title>
        <authorList>
            <person name="Chen X."/>
        </authorList>
    </citation>
    <scope>NUCLEOTIDE SEQUENCE [LARGE SCALE GENOMIC DNA]</scope>
    <source>
        <strain evidence="3 4">NB097-1</strain>
    </source>
</reference>
<name>A0A222G5R6_9GAMM</name>
<keyword evidence="1" id="KW-1133">Transmembrane helix</keyword>
<sequence length="279" mass="32174">MNHNHIIWYTIIKAITQKDLYLDITVKNKLKLGLLLLVVLFSRSAISASINIVTEHLAPFQIVKDNTISGLFTEIIEATLKEANITYHIDAHPWSLSYNRALKEENTCIYSIVRIPQRDALFQWVGHIATSSTSFYSLKNSPIKISSLEQAKDYKVAVIKDDVAHHYLLSKGFIENKNIYVMDNNEALLKLLEVPNRQIDLIVINDDLLTNRVNNAIESSKYKNVHTFENFKFEFYFACSLKTEKSIIQSLSKAMDKLERKGVFTKIKRKWLHKMGNII</sequence>
<dbReference type="Pfam" id="PF00497">
    <property type="entry name" value="SBP_bac_3"/>
    <property type="match status" value="1"/>
</dbReference>
<gene>
    <name evidence="3" type="ORF">B5D82_03540</name>
</gene>
<dbReference type="SUPFAM" id="SSF53850">
    <property type="entry name" value="Periplasmic binding protein-like II"/>
    <property type="match status" value="1"/>
</dbReference>
<evidence type="ECO:0000313" key="3">
    <source>
        <dbReference type="EMBL" id="ASP46933.1"/>
    </source>
</evidence>
<dbReference type="AlphaFoldDB" id="A0A222G5R6"/>
<organism evidence="3 4">
    <name type="scientific">Cognaticolwellia beringensis</name>
    <dbReference type="NCBI Taxonomy" id="1967665"/>
    <lineage>
        <taxon>Bacteria</taxon>
        <taxon>Pseudomonadati</taxon>
        <taxon>Pseudomonadota</taxon>
        <taxon>Gammaproteobacteria</taxon>
        <taxon>Alteromonadales</taxon>
        <taxon>Colwelliaceae</taxon>
        <taxon>Cognaticolwellia</taxon>
    </lineage>
</organism>
<keyword evidence="1" id="KW-0472">Membrane</keyword>
<evidence type="ECO:0000259" key="2">
    <source>
        <dbReference type="Pfam" id="PF00497"/>
    </source>
</evidence>
<feature type="domain" description="Solute-binding protein family 3/N-terminal" evidence="2">
    <location>
        <begin position="53"/>
        <end position="273"/>
    </location>
</feature>
<keyword evidence="1" id="KW-0812">Transmembrane</keyword>
<dbReference type="EMBL" id="CP020465">
    <property type="protein sequence ID" value="ASP46933.1"/>
    <property type="molecule type" value="Genomic_DNA"/>
</dbReference>
<proteinExistence type="predicted"/>
<evidence type="ECO:0000313" key="4">
    <source>
        <dbReference type="Proteomes" id="UP000202259"/>
    </source>
</evidence>
<keyword evidence="4" id="KW-1185">Reference proteome</keyword>